<evidence type="ECO:0000256" key="1">
    <source>
        <dbReference type="ARBA" id="ARBA00006484"/>
    </source>
</evidence>
<dbReference type="Proteomes" id="UP001596957">
    <property type="component" value="Unassembled WGS sequence"/>
</dbReference>
<dbReference type="Pfam" id="PF21274">
    <property type="entry name" value="Rng_hyd_C"/>
    <property type="match status" value="1"/>
</dbReference>
<dbReference type="InterPro" id="IPR002347">
    <property type="entry name" value="SDR_fam"/>
</dbReference>
<dbReference type="InterPro" id="IPR057326">
    <property type="entry name" value="KR_dom"/>
</dbReference>
<dbReference type="PROSITE" id="PS00061">
    <property type="entry name" value="ADH_SHORT"/>
    <property type="match status" value="1"/>
</dbReference>
<dbReference type="EMBL" id="JBHTEC010000001">
    <property type="protein sequence ID" value="MFD0283668.1"/>
    <property type="molecule type" value="Genomic_DNA"/>
</dbReference>
<keyword evidence="2" id="KW-0560">Oxidoreductase</keyword>
<dbReference type="Pfam" id="PF13561">
    <property type="entry name" value="adh_short_C2"/>
    <property type="match status" value="1"/>
</dbReference>
<organism evidence="5 6">
    <name type="scientific">Streptomyces lutosisoli</name>
    <dbReference type="NCBI Taxonomy" id="2665721"/>
    <lineage>
        <taxon>Bacteria</taxon>
        <taxon>Bacillati</taxon>
        <taxon>Actinomycetota</taxon>
        <taxon>Actinomycetes</taxon>
        <taxon>Kitasatosporales</taxon>
        <taxon>Streptomycetaceae</taxon>
        <taxon>Streptomyces</taxon>
    </lineage>
</organism>
<dbReference type="PRINTS" id="PR00420">
    <property type="entry name" value="RNGMNOXGNASE"/>
</dbReference>
<dbReference type="InterPro" id="IPR036188">
    <property type="entry name" value="FAD/NAD-bd_sf"/>
</dbReference>
<dbReference type="SUPFAM" id="SSF51905">
    <property type="entry name" value="FAD/NAD(P)-binding domain"/>
    <property type="match status" value="1"/>
</dbReference>
<dbReference type="Gene3D" id="3.40.30.120">
    <property type="match status" value="1"/>
</dbReference>
<dbReference type="InterPro" id="IPR020904">
    <property type="entry name" value="Sc_DH/Rdtase_CS"/>
</dbReference>
<dbReference type="SUPFAM" id="SSF51735">
    <property type="entry name" value="NAD(P)-binding Rossmann-fold domains"/>
    <property type="match status" value="1"/>
</dbReference>
<name>A0ABW2VK38_9ACTN</name>
<dbReference type="PANTHER" id="PTHR43639:SF1">
    <property type="entry name" value="SHORT-CHAIN DEHYDROGENASE_REDUCTASE FAMILY PROTEIN"/>
    <property type="match status" value="1"/>
</dbReference>
<dbReference type="InterPro" id="IPR002938">
    <property type="entry name" value="FAD-bd"/>
</dbReference>
<sequence length="774" mass="81428">MAQDCITTQVIVVGAGPVGLMLAGELRLGGADVVVLEQLDAPTTESRASTLHARTMEILDGRGLLDPLGEIPDEPRGHFGGLPLDLTLPSPYPGQWKVPQTRLEELLGEWAARLGAEVRRGHRLTGVTVTDEGVDAEVRGPDGRTALFRAAYLVGCDGEDSAVRRLGGFAFPGTDAARELLRADVAGIDVPNRRFERLPAGLAIAARRPDGVTRVMVHEFGARPRPGQPEFTDVVDAWKRVTGEDIGGGTPLWVNSFGDASRQATAYRSGPLLLAGNAAHRQMPIGGQALNLGLQDAVNLGWKLAAQVTGRAPEDLLDSYHAERHPVGARVLGNIAAQARLLLGGTEVNALREVLAELIPLGHVRTRLAGMISGLDIAYDTDADADTDAGDRPEAGRRLPPRDVTVDGTPVGTAELLRAGQGVLVLPHGDTALRAAAAPWARLVRVADGGPEDTDALLVRPDGYVAWAGTSASGATGALRRWFGEPSAAASPASVRPAPTAAVPALPSVTVTATPKNWRTDMPKLSGKTALVTGSSRGMGRATALRLAQEGALVAVHYATGKEAAEEVVERIEKDGGRAFTVQARLGVPGDVHELFLALEEGLRERTGGTALDILVNNAGVMGGVKPEDTTPEKFDELFAVNAKAPFFLVQRALKNMPDGGRIISISSGLTRVANPDEIAYAMTKGAVEQLTLHFAKYLGPRGITVNSVAPGITRNDNPVFGIPEVVEQMAQLSAFNRVGEPEDIADVVAFLASEDARWITGSFVDATGGTLLG</sequence>
<comment type="caution">
    <text evidence="5">The sequence shown here is derived from an EMBL/GenBank/DDBJ whole genome shotgun (WGS) entry which is preliminary data.</text>
</comment>
<feature type="region of interest" description="Disordered" evidence="3">
    <location>
        <begin position="383"/>
        <end position="403"/>
    </location>
</feature>
<proteinExistence type="inferred from homology"/>
<dbReference type="Gene3D" id="3.30.70.2450">
    <property type="match status" value="1"/>
</dbReference>
<evidence type="ECO:0000256" key="2">
    <source>
        <dbReference type="ARBA" id="ARBA00023002"/>
    </source>
</evidence>
<dbReference type="RefSeq" id="WP_381300997.1">
    <property type="nucleotide sequence ID" value="NZ_JBHTEC010000001.1"/>
</dbReference>
<gene>
    <name evidence="5" type="ORF">ACFQZP_18690</name>
</gene>
<comment type="similarity">
    <text evidence="1">Belongs to the short-chain dehydrogenases/reductases (SDR) family.</text>
</comment>
<evidence type="ECO:0000313" key="6">
    <source>
        <dbReference type="Proteomes" id="UP001596957"/>
    </source>
</evidence>
<dbReference type="Gene3D" id="3.40.50.720">
    <property type="entry name" value="NAD(P)-binding Rossmann-like Domain"/>
    <property type="match status" value="1"/>
</dbReference>
<dbReference type="PANTHER" id="PTHR43639">
    <property type="entry name" value="OXIDOREDUCTASE, SHORT-CHAIN DEHYDROGENASE/REDUCTASE FAMILY (AFU_ORTHOLOGUE AFUA_5G02870)"/>
    <property type="match status" value="1"/>
</dbReference>
<dbReference type="Pfam" id="PF01494">
    <property type="entry name" value="FAD_binding_3"/>
    <property type="match status" value="1"/>
</dbReference>
<dbReference type="SMART" id="SM00822">
    <property type="entry name" value="PKS_KR"/>
    <property type="match status" value="1"/>
</dbReference>
<dbReference type="Gene3D" id="3.50.50.60">
    <property type="entry name" value="FAD/NAD(P)-binding domain"/>
    <property type="match status" value="1"/>
</dbReference>
<accession>A0ABW2VK38</accession>
<protein>
    <submittedName>
        <fullName evidence="5">SDR family oxidoreductase</fullName>
    </submittedName>
</protein>
<feature type="compositionally biased region" description="Basic and acidic residues" evidence="3">
    <location>
        <begin position="389"/>
        <end position="403"/>
    </location>
</feature>
<feature type="domain" description="Ketoreductase" evidence="4">
    <location>
        <begin position="528"/>
        <end position="712"/>
    </location>
</feature>
<dbReference type="InterPro" id="IPR036291">
    <property type="entry name" value="NAD(P)-bd_dom_sf"/>
</dbReference>
<keyword evidence="6" id="KW-1185">Reference proteome</keyword>
<evidence type="ECO:0000313" key="5">
    <source>
        <dbReference type="EMBL" id="MFD0283668.1"/>
    </source>
</evidence>
<evidence type="ECO:0000259" key="4">
    <source>
        <dbReference type="SMART" id="SM00822"/>
    </source>
</evidence>
<evidence type="ECO:0000256" key="3">
    <source>
        <dbReference type="SAM" id="MobiDB-lite"/>
    </source>
</evidence>
<reference evidence="6" key="1">
    <citation type="journal article" date="2019" name="Int. J. Syst. Evol. Microbiol.">
        <title>The Global Catalogue of Microorganisms (GCM) 10K type strain sequencing project: providing services to taxonomists for standard genome sequencing and annotation.</title>
        <authorList>
            <consortium name="The Broad Institute Genomics Platform"/>
            <consortium name="The Broad Institute Genome Sequencing Center for Infectious Disease"/>
            <person name="Wu L."/>
            <person name="Ma J."/>
        </authorList>
    </citation>
    <scope>NUCLEOTIDE SEQUENCE [LARGE SCALE GENOMIC DNA]</scope>
    <source>
        <strain evidence="6">CGMCC 4.7198</strain>
    </source>
</reference>